<dbReference type="CDD" id="cd19481">
    <property type="entry name" value="RecA-like_protease"/>
    <property type="match status" value="1"/>
</dbReference>
<dbReference type="Proteomes" id="UP001500051">
    <property type="component" value="Unassembled WGS sequence"/>
</dbReference>
<dbReference type="InterPro" id="IPR027417">
    <property type="entry name" value="P-loop_NTPase"/>
</dbReference>
<accession>A0ABP7D978</accession>
<gene>
    <name evidence="5" type="ORF">GCM10022204_17390</name>
</gene>
<dbReference type="Pfam" id="PF00004">
    <property type="entry name" value="AAA"/>
    <property type="match status" value="1"/>
</dbReference>
<evidence type="ECO:0000256" key="2">
    <source>
        <dbReference type="ARBA" id="ARBA00022741"/>
    </source>
</evidence>
<dbReference type="EMBL" id="BAAAYX010000004">
    <property type="protein sequence ID" value="GAA3701117.1"/>
    <property type="molecule type" value="Genomic_DNA"/>
</dbReference>
<keyword evidence="2" id="KW-0547">Nucleotide-binding</keyword>
<dbReference type="RefSeq" id="WP_344811931.1">
    <property type="nucleotide sequence ID" value="NZ_BAAAYX010000004.1"/>
</dbReference>
<dbReference type="Gene3D" id="3.40.50.300">
    <property type="entry name" value="P-loop containing nucleotide triphosphate hydrolases"/>
    <property type="match status" value="1"/>
</dbReference>
<dbReference type="SUPFAM" id="SSF52540">
    <property type="entry name" value="P-loop containing nucleoside triphosphate hydrolases"/>
    <property type="match status" value="1"/>
</dbReference>
<dbReference type="InterPro" id="IPR050221">
    <property type="entry name" value="26S_Proteasome_ATPase"/>
</dbReference>
<sequence length="693" mass="74745">MTTLTDLSPLTPADASVAHLAARLEVLETRVADLVAHRRAQRAGRPPDHRFRGVYLSDDDVDALLSGLRTAPAVDEAGWAVVERAVSDAAALGEPTRLHRLQQTFALTDFDVEVLIAALAPDLDVRFESLYGYLHDDVTRRRPSSGLALDLAGRTATDGWARTRLAPDSPLVANGLLEVTPADKPFLGRALRVPDRVCCYLLGTDSTDPAIEPFVTTPVPAPVPGAHDAVQALRAGSRLLYVRETGGSSGTSLACWAYTATGMGTLEVDVRNAPGELGVDAFVAALVREAGLCDAAMTIHGVDDLGRRSPLLLQRLTELPTVTTLVGTAAWDPDCARAAPYVVDAAPLPPEESIGLLRAALGEEWPDEADWVAAGGQLRPYQAVRAAGLASLRAAAAGRSVSVADITYGTRQQNGVGLERLARRVTPVAGWPQLVVRPVVEGTLRQLVSRVRHRALVLDQWGLIGTAGRRRGVTAVFSGPPGTGKTLSAEVVANDLGVELYVINLATVVDKYIGETEKNLERIFTEAEQVNGVLFFDEADAIFGRRSEVKDARDRYANVEVAYLLQRIEIFDGIAILATNLKANLDEAFLRRIDLAADFAAPNRDERLLLWRQMLATVPRDDLDLDYLAGTFELSGGYIRNIVIAAAFLAAQTGGVVSMRHLVRATAQEYRKIGRMVVDSEFGRHHELLGDEP</sequence>
<dbReference type="Pfam" id="PF22977">
    <property type="entry name" value="WHD"/>
    <property type="match status" value="1"/>
</dbReference>
<evidence type="ECO:0000256" key="3">
    <source>
        <dbReference type="ARBA" id="ARBA00022840"/>
    </source>
</evidence>
<keyword evidence="3 5" id="KW-0067">ATP-binding</keyword>
<reference evidence="6" key="1">
    <citation type="journal article" date="2019" name="Int. J. Syst. Evol. Microbiol.">
        <title>The Global Catalogue of Microorganisms (GCM) 10K type strain sequencing project: providing services to taxonomists for standard genome sequencing and annotation.</title>
        <authorList>
            <consortium name="The Broad Institute Genomics Platform"/>
            <consortium name="The Broad Institute Genome Sequencing Center for Infectious Disease"/>
            <person name="Wu L."/>
            <person name="Ma J."/>
        </authorList>
    </citation>
    <scope>NUCLEOTIDE SEQUENCE [LARGE SCALE GENOMIC DNA]</scope>
    <source>
        <strain evidence="6">JCM 16548</strain>
    </source>
</reference>
<dbReference type="PANTHER" id="PTHR23073">
    <property type="entry name" value="26S PROTEASOME REGULATORY SUBUNIT"/>
    <property type="match status" value="1"/>
</dbReference>
<evidence type="ECO:0000259" key="4">
    <source>
        <dbReference type="SMART" id="SM00382"/>
    </source>
</evidence>
<name>A0ABP7D978_9ACTN</name>
<evidence type="ECO:0000313" key="6">
    <source>
        <dbReference type="Proteomes" id="UP001500051"/>
    </source>
</evidence>
<keyword evidence="6" id="KW-1185">Reference proteome</keyword>
<protein>
    <submittedName>
        <fullName evidence="5">ATP-binding protein</fullName>
    </submittedName>
</protein>
<dbReference type="InterPro" id="IPR054472">
    <property type="entry name" value="WHD"/>
</dbReference>
<proteinExistence type="inferred from homology"/>
<evidence type="ECO:0000256" key="1">
    <source>
        <dbReference type="ARBA" id="ARBA00006914"/>
    </source>
</evidence>
<comment type="caution">
    <text evidence="5">The sequence shown here is derived from an EMBL/GenBank/DDBJ whole genome shotgun (WGS) entry which is preliminary data.</text>
</comment>
<dbReference type="InterPro" id="IPR003593">
    <property type="entry name" value="AAA+_ATPase"/>
</dbReference>
<feature type="domain" description="AAA+ ATPase" evidence="4">
    <location>
        <begin position="471"/>
        <end position="599"/>
    </location>
</feature>
<dbReference type="SMART" id="SM00382">
    <property type="entry name" value="AAA"/>
    <property type="match status" value="1"/>
</dbReference>
<organism evidence="5 6">
    <name type="scientific">Microlunatus aurantiacus</name>
    <dbReference type="NCBI Taxonomy" id="446786"/>
    <lineage>
        <taxon>Bacteria</taxon>
        <taxon>Bacillati</taxon>
        <taxon>Actinomycetota</taxon>
        <taxon>Actinomycetes</taxon>
        <taxon>Propionibacteriales</taxon>
        <taxon>Propionibacteriaceae</taxon>
        <taxon>Microlunatus</taxon>
    </lineage>
</organism>
<evidence type="ECO:0000313" key="5">
    <source>
        <dbReference type="EMBL" id="GAA3701117.1"/>
    </source>
</evidence>
<dbReference type="GO" id="GO:0005524">
    <property type="term" value="F:ATP binding"/>
    <property type="evidence" value="ECO:0007669"/>
    <property type="project" value="UniProtKB-KW"/>
</dbReference>
<comment type="similarity">
    <text evidence="1">Belongs to the AAA ATPase family.</text>
</comment>
<dbReference type="InterPro" id="IPR003959">
    <property type="entry name" value="ATPase_AAA_core"/>
</dbReference>